<feature type="transmembrane region" description="Helical" evidence="6">
    <location>
        <begin position="67"/>
        <end position="88"/>
    </location>
</feature>
<name>A0A7H0FU06_9GAMM</name>
<sequence>MEVNVNPYAAPGAPVTVAMPPPLPTAARHAPLAGRGERLVAAIIDRALYVACFIPVLLAGMAQARSLIGVTVAVGFLAMACLFIYNLMLLGDNGQTVGKRWLAIRIVRTDGSDVDFGRLFALRMFVPWLLGFFLGPFFVLPDLLCIFGNEQRCLHDMLADTIVVAA</sequence>
<evidence type="ECO:0000256" key="2">
    <source>
        <dbReference type="ARBA" id="ARBA00022475"/>
    </source>
</evidence>
<evidence type="ECO:0000256" key="4">
    <source>
        <dbReference type="ARBA" id="ARBA00022989"/>
    </source>
</evidence>
<dbReference type="Proteomes" id="UP000516018">
    <property type="component" value="Chromosome"/>
</dbReference>
<keyword evidence="3 6" id="KW-0812">Transmembrane</keyword>
<dbReference type="InterPro" id="IPR051791">
    <property type="entry name" value="Pra-immunoreactive"/>
</dbReference>
<dbReference type="InterPro" id="IPR010432">
    <property type="entry name" value="RDD"/>
</dbReference>
<dbReference type="KEGG" id="lsx:H8B22_08230"/>
<evidence type="ECO:0000313" key="8">
    <source>
        <dbReference type="EMBL" id="QNP39522.1"/>
    </source>
</evidence>
<dbReference type="PANTHER" id="PTHR36115:SF4">
    <property type="entry name" value="MEMBRANE PROTEIN"/>
    <property type="match status" value="1"/>
</dbReference>
<dbReference type="RefSeq" id="WP_187710968.1">
    <property type="nucleotide sequence ID" value="NZ_CP060820.1"/>
</dbReference>
<evidence type="ECO:0000256" key="3">
    <source>
        <dbReference type="ARBA" id="ARBA00022692"/>
    </source>
</evidence>
<protein>
    <submittedName>
        <fullName evidence="8">RDD family protein</fullName>
    </submittedName>
</protein>
<evidence type="ECO:0000313" key="9">
    <source>
        <dbReference type="Proteomes" id="UP000516018"/>
    </source>
</evidence>
<keyword evidence="2" id="KW-1003">Cell membrane</keyword>
<evidence type="ECO:0000256" key="6">
    <source>
        <dbReference type="SAM" id="Phobius"/>
    </source>
</evidence>
<feature type="transmembrane region" description="Helical" evidence="6">
    <location>
        <begin position="39"/>
        <end position="60"/>
    </location>
</feature>
<keyword evidence="4 6" id="KW-1133">Transmembrane helix</keyword>
<accession>A0A7H0FU06</accession>
<gene>
    <name evidence="8" type="ORF">H8B22_08230</name>
</gene>
<dbReference type="EMBL" id="CP060820">
    <property type="protein sequence ID" value="QNP39522.1"/>
    <property type="molecule type" value="Genomic_DNA"/>
</dbReference>
<evidence type="ECO:0000256" key="1">
    <source>
        <dbReference type="ARBA" id="ARBA00004651"/>
    </source>
</evidence>
<dbReference type="PANTHER" id="PTHR36115">
    <property type="entry name" value="PROLINE-RICH ANTIGEN HOMOLOG-RELATED"/>
    <property type="match status" value="1"/>
</dbReference>
<keyword evidence="5 6" id="KW-0472">Membrane</keyword>
<evidence type="ECO:0000256" key="5">
    <source>
        <dbReference type="ARBA" id="ARBA00023136"/>
    </source>
</evidence>
<proteinExistence type="predicted"/>
<organism evidence="8 9">
    <name type="scientific">Agrilutibacter terrestris</name>
    <dbReference type="NCBI Taxonomy" id="2865112"/>
    <lineage>
        <taxon>Bacteria</taxon>
        <taxon>Pseudomonadati</taxon>
        <taxon>Pseudomonadota</taxon>
        <taxon>Gammaproteobacteria</taxon>
        <taxon>Lysobacterales</taxon>
        <taxon>Lysobacteraceae</taxon>
        <taxon>Agrilutibacter</taxon>
    </lineage>
</organism>
<reference evidence="8 9" key="1">
    <citation type="submission" date="2020-08" db="EMBL/GenBank/DDBJ databases">
        <title>Lysobacter sp. II4 sp. nov., isolated from soil.</title>
        <authorList>
            <person name="Woo C.Y."/>
            <person name="Kim J."/>
        </authorList>
    </citation>
    <scope>NUCLEOTIDE SEQUENCE [LARGE SCALE GENOMIC DNA]</scope>
    <source>
        <strain evidence="8 9">II4</strain>
    </source>
</reference>
<comment type="subcellular location">
    <subcellularLocation>
        <location evidence="1">Cell membrane</location>
        <topology evidence="1">Multi-pass membrane protein</topology>
    </subcellularLocation>
</comment>
<dbReference type="GO" id="GO:0005886">
    <property type="term" value="C:plasma membrane"/>
    <property type="evidence" value="ECO:0007669"/>
    <property type="project" value="UniProtKB-SubCell"/>
</dbReference>
<dbReference type="AlphaFoldDB" id="A0A7H0FU06"/>
<keyword evidence="9" id="KW-1185">Reference proteome</keyword>
<dbReference type="Pfam" id="PF06271">
    <property type="entry name" value="RDD"/>
    <property type="match status" value="1"/>
</dbReference>
<evidence type="ECO:0000259" key="7">
    <source>
        <dbReference type="Pfam" id="PF06271"/>
    </source>
</evidence>
<feature type="transmembrane region" description="Helical" evidence="6">
    <location>
        <begin position="125"/>
        <end position="147"/>
    </location>
</feature>
<feature type="domain" description="RDD" evidence="7">
    <location>
        <begin position="33"/>
        <end position="159"/>
    </location>
</feature>